<keyword evidence="1" id="KW-0547">Nucleotide-binding</keyword>
<dbReference type="InterPro" id="IPR014433">
    <property type="entry name" value="CooC"/>
</dbReference>
<gene>
    <name evidence="4" type="ORF">DAMNIGENAA_10770</name>
</gene>
<dbReference type="InterPro" id="IPR050625">
    <property type="entry name" value="ParA/MinD_ATPase"/>
</dbReference>
<comment type="caution">
    <text evidence="4">The sequence shown here is derived from an EMBL/GenBank/DDBJ whole genome shotgun (WGS) entry which is preliminary data.</text>
</comment>
<evidence type="ECO:0000256" key="1">
    <source>
        <dbReference type="ARBA" id="ARBA00022741"/>
    </source>
</evidence>
<keyword evidence="2" id="KW-0067">ATP-binding</keyword>
<dbReference type="Proteomes" id="UP001144372">
    <property type="component" value="Unassembled WGS sequence"/>
</dbReference>
<dbReference type="PANTHER" id="PTHR43384:SF6">
    <property type="entry name" value="SEPTUM SITE-DETERMINING PROTEIN MIND HOMOLOG, CHLOROPLASTIC"/>
    <property type="match status" value="1"/>
</dbReference>
<organism evidence="4 5">
    <name type="scientific">Desulforhabdus amnigena</name>
    <dbReference type="NCBI Taxonomy" id="40218"/>
    <lineage>
        <taxon>Bacteria</taxon>
        <taxon>Pseudomonadati</taxon>
        <taxon>Thermodesulfobacteriota</taxon>
        <taxon>Syntrophobacteria</taxon>
        <taxon>Syntrophobacterales</taxon>
        <taxon>Syntrophobacteraceae</taxon>
        <taxon>Desulforhabdus</taxon>
    </lineage>
</organism>
<dbReference type="Pfam" id="PF01656">
    <property type="entry name" value="CbiA"/>
    <property type="match status" value="1"/>
</dbReference>
<dbReference type="GO" id="GO:0005524">
    <property type="term" value="F:ATP binding"/>
    <property type="evidence" value="ECO:0007669"/>
    <property type="project" value="UniProtKB-KW"/>
</dbReference>
<dbReference type="GO" id="GO:0009898">
    <property type="term" value="C:cytoplasmic side of plasma membrane"/>
    <property type="evidence" value="ECO:0007669"/>
    <property type="project" value="TreeGrafter"/>
</dbReference>
<proteinExistence type="predicted"/>
<dbReference type="Gene3D" id="3.40.50.300">
    <property type="entry name" value="P-loop containing nucleotide triphosphate hydrolases"/>
    <property type="match status" value="1"/>
</dbReference>
<sequence length="261" mass="28173">MKIAVSGKGGVGKTTLSAFLVKWFAGQGNTVLAIDADPDANLGHGLGIKDASNIVPIAKMKELVAERTGSVPGSFGGFFKLNPQVDDLPEKLAVPSGERIRLMVMGGVKKGGTGCVCPESVLLKNLVQHLILRRDEIVVMDMEAGIEHLGRGTSKAVNCLIIVVEPGRRSIETALRIKDLGLDIGLTNIGLVGNKIRGEKDREFLTRSLPDYRFLGFIPYDDQLIEADLKGIFPEDLKEETRASLEEIAENLQKIRTVAAS</sequence>
<evidence type="ECO:0000313" key="5">
    <source>
        <dbReference type="Proteomes" id="UP001144372"/>
    </source>
</evidence>
<dbReference type="SUPFAM" id="SSF52540">
    <property type="entry name" value="P-loop containing nucleoside triphosphate hydrolases"/>
    <property type="match status" value="1"/>
</dbReference>
<dbReference type="GO" id="GO:0005829">
    <property type="term" value="C:cytosol"/>
    <property type="evidence" value="ECO:0007669"/>
    <property type="project" value="TreeGrafter"/>
</dbReference>
<dbReference type="EMBL" id="BSDR01000001">
    <property type="protein sequence ID" value="GLI33644.1"/>
    <property type="molecule type" value="Genomic_DNA"/>
</dbReference>
<dbReference type="GO" id="GO:0016887">
    <property type="term" value="F:ATP hydrolysis activity"/>
    <property type="evidence" value="ECO:0007669"/>
    <property type="project" value="TreeGrafter"/>
</dbReference>
<dbReference type="PIRSF" id="PIRSF005647">
    <property type="entry name" value="CooC"/>
    <property type="match status" value="1"/>
</dbReference>
<dbReference type="GO" id="GO:0051782">
    <property type="term" value="P:negative regulation of cell division"/>
    <property type="evidence" value="ECO:0007669"/>
    <property type="project" value="TreeGrafter"/>
</dbReference>
<keyword evidence="5" id="KW-1185">Reference proteome</keyword>
<name>A0A9W6CW51_9BACT</name>
<dbReference type="InterPro" id="IPR027417">
    <property type="entry name" value="P-loop_NTPase"/>
</dbReference>
<evidence type="ECO:0000313" key="4">
    <source>
        <dbReference type="EMBL" id="GLI33644.1"/>
    </source>
</evidence>
<dbReference type="RefSeq" id="WP_281792762.1">
    <property type="nucleotide sequence ID" value="NZ_BSDR01000001.1"/>
</dbReference>
<protein>
    <submittedName>
        <fullName evidence="4">Carbon monoxide dehydrogenase</fullName>
    </submittedName>
</protein>
<reference evidence="4" key="1">
    <citation type="submission" date="2022-12" db="EMBL/GenBank/DDBJ databases">
        <title>Reference genome sequencing for broad-spectrum identification of bacterial and archaeal isolates by mass spectrometry.</title>
        <authorList>
            <person name="Sekiguchi Y."/>
            <person name="Tourlousse D.M."/>
        </authorList>
    </citation>
    <scope>NUCLEOTIDE SEQUENCE</scope>
    <source>
        <strain evidence="4">ASRB1</strain>
    </source>
</reference>
<feature type="domain" description="CobQ/CobB/MinD/ParA nucleotide binding" evidence="3">
    <location>
        <begin position="3"/>
        <end position="232"/>
    </location>
</feature>
<dbReference type="PANTHER" id="PTHR43384">
    <property type="entry name" value="SEPTUM SITE-DETERMINING PROTEIN MIND HOMOLOG, CHLOROPLASTIC-RELATED"/>
    <property type="match status" value="1"/>
</dbReference>
<accession>A0A9W6CW51</accession>
<evidence type="ECO:0000259" key="3">
    <source>
        <dbReference type="Pfam" id="PF01656"/>
    </source>
</evidence>
<dbReference type="FunFam" id="3.40.50.300:FF:001573">
    <property type="entry name" value="Carbon monoxide dehydrogenase accessory protein CooC"/>
    <property type="match status" value="1"/>
</dbReference>
<dbReference type="InterPro" id="IPR002586">
    <property type="entry name" value="CobQ/CobB/MinD/ParA_Nub-bd_dom"/>
</dbReference>
<evidence type="ECO:0000256" key="2">
    <source>
        <dbReference type="ARBA" id="ARBA00022840"/>
    </source>
</evidence>
<dbReference type="AlphaFoldDB" id="A0A9W6CW51"/>